<organism evidence="2">
    <name type="scientific">Candidatus Kentrum sp. LFY</name>
    <dbReference type="NCBI Taxonomy" id="2126342"/>
    <lineage>
        <taxon>Bacteria</taxon>
        <taxon>Pseudomonadati</taxon>
        <taxon>Pseudomonadota</taxon>
        <taxon>Gammaproteobacteria</taxon>
        <taxon>Candidatus Kentrum</taxon>
    </lineage>
</organism>
<reference evidence="2" key="1">
    <citation type="submission" date="2019-02" db="EMBL/GenBank/DDBJ databases">
        <authorList>
            <person name="Gruber-Vodicka R. H."/>
            <person name="Seah K. B. B."/>
        </authorList>
    </citation>
    <scope>NUCLEOTIDE SEQUENCE</scope>
    <source>
        <strain evidence="2">BECK_M7</strain>
    </source>
</reference>
<dbReference type="InterPro" id="IPR010359">
    <property type="entry name" value="IrrE_HExxH"/>
</dbReference>
<name>A0A450U516_9GAMM</name>
<feature type="domain" description="IrrE N-terminal-like" evidence="1">
    <location>
        <begin position="36"/>
        <end position="176"/>
    </location>
</feature>
<dbReference type="InterPro" id="IPR052345">
    <property type="entry name" value="Rad_response_metalloprotease"/>
</dbReference>
<gene>
    <name evidence="2" type="ORF">BECKLFY1418B_GA0070995_100225</name>
</gene>
<evidence type="ECO:0000313" key="2">
    <source>
        <dbReference type="EMBL" id="VFJ86195.1"/>
    </source>
</evidence>
<dbReference type="AlphaFoldDB" id="A0A450U516"/>
<dbReference type="PANTHER" id="PTHR43236:SF2">
    <property type="entry name" value="BLL0069 PROTEIN"/>
    <property type="match status" value="1"/>
</dbReference>
<protein>
    <recommendedName>
        <fullName evidence="1">IrrE N-terminal-like domain-containing protein</fullName>
    </recommendedName>
</protein>
<dbReference type="EMBL" id="CAADFF010000002">
    <property type="protein sequence ID" value="VFJ86195.1"/>
    <property type="molecule type" value="Genomic_DNA"/>
</dbReference>
<evidence type="ECO:0000259" key="1">
    <source>
        <dbReference type="Pfam" id="PF06114"/>
    </source>
</evidence>
<dbReference type="PANTHER" id="PTHR43236">
    <property type="entry name" value="ANTITOXIN HIGA1"/>
    <property type="match status" value="1"/>
</dbReference>
<accession>A0A450U516</accession>
<dbReference type="Gene3D" id="1.10.10.2910">
    <property type="match status" value="1"/>
</dbReference>
<proteinExistence type="predicted"/>
<dbReference type="Pfam" id="PF06114">
    <property type="entry name" value="Peptidase_M78"/>
    <property type="match status" value="1"/>
</dbReference>
<sequence>MTDKTVSFESASKLLEHLGIVSQIPVDVNDIASKLGIDIENYLFPSSELVGEILFQDDRPIIRINPARNQYEPRRRFTIAHEIGHYCLHSAKSKKGFKDSKKAMSRTESYWDIEESEANSFAANLLMPASLIYDAGKKVIQTYKDLTNATKIPVGVFTETMADKFVVSNKAMEYRLRNLRIIRN</sequence>